<dbReference type="InterPro" id="IPR004474">
    <property type="entry name" value="LytR_CpsA_psr"/>
</dbReference>
<keyword evidence="3" id="KW-1003">Cell membrane</keyword>
<name>A0ABQ4KJW9_9BACI</name>
<evidence type="ECO:0000256" key="7">
    <source>
        <dbReference type="ARBA" id="ARBA00023015"/>
    </source>
</evidence>
<keyword evidence="15" id="KW-1185">Reference proteome</keyword>
<dbReference type="PANTHER" id="PTHR33392">
    <property type="entry name" value="POLYISOPRENYL-TEICHOIC ACID--PEPTIDOGLYCAN TEICHOIC ACID TRANSFERASE TAGU"/>
    <property type="match status" value="1"/>
</dbReference>
<keyword evidence="5" id="KW-0735">Signal-anchor</keyword>
<dbReference type="InterPro" id="IPR050922">
    <property type="entry name" value="LytR/CpsA/Psr_CW_biosynth"/>
</dbReference>
<keyword evidence="9" id="KW-0804">Transcription</keyword>
<evidence type="ECO:0000256" key="11">
    <source>
        <dbReference type="ARBA" id="ARBA00040752"/>
    </source>
</evidence>
<organism evidence="14 15">
    <name type="scientific">Lederbergia ruris</name>
    <dbReference type="NCBI Taxonomy" id="217495"/>
    <lineage>
        <taxon>Bacteria</taxon>
        <taxon>Bacillati</taxon>
        <taxon>Bacillota</taxon>
        <taxon>Bacilli</taxon>
        <taxon>Bacillales</taxon>
        <taxon>Bacillaceae</taxon>
        <taxon>Lederbergia</taxon>
    </lineage>
</organism>
<sequence length="319" mass="35972">MRTKTKKSRLKKAMIGLCLFTSFLVLFLIMYSVNEYQKGLASNADDQEIGDLVETKQEPFQGEEVKFGEIKILLIGSDARKGEQGRSDALMIGYYNQNTHQIKLASLMRDTYVDIPGYGMQKLNAAYSFGGPELVRKTIKHNFDLDINYYAIVNFTGFPKLVDLVAPDGIEVDIEKEMSTGIGMTLHPGKQLLDGDELLGYVRFRKDQYNDFGRVERQQEVLAKVLDEAVTVHNIAQLPKIVGTVASYVDTNIDKRILFTMGKDIITNKAEEMDKMRIPIPDSFTDQNVDVGAVLSIDLEENKQALNEFFSEESIALKE</sequence>
<evidence type="ECO:0000256" key="9">
    <source>
        <dbReference type="ARBA" id="ARBA00023163"/>
    </source>
</evidence>
<evidence type="ECO:0000313" key="14">
    <source>
        <dbReference type="EMBL" id="GIN58255.1"/>
    </source>
</evidence>
<evidence type="ECO:0000256" key="6">
    <source>
        <dbReference type="ARBA" id="ARBA00022989"/>
    </source>
</evidence>
<keyword evidence="8 12" id="KW-0472">Membrane</keyword>
<evidence type="ECO:0000256" key="3">
    <source>
        <dbReference type="ARBA" id="ARBA00022475"/>
    </source>
</evidence>
<evidence type="ECO:0000259" key="13">
    <source>
        <dbReference type="Pfam" id="PF03816"/>
    </source>
</evidence>
<evidence type="ECO:0000256" key="10">
    <source>
        <dbReference type="ARBA" id="ARBA00037178"/>
    </source>
</evidence>
<gene>
    <name evidence="14" type="ORF">J8TS2_25740</name>
</gene>
<keyword evidence="7" id="KW-0805">Transcription regulation</keyword>
<evidence type="ECO:0000256" key="1">
    <source>
        <dbReference type="ARBA" id="ARBA00004401"/>
    </source>
</evidence>
<proteinExistence type="inferred from homology"/>
<keyword evidence="4 12" id="KW-0812">Transmembrane</keyword>
<feature type="transmembrane region" description="Helical" evidence="12">
    <location>
        <begin position="12"/>
        <end position="33"/>
    </location>
</feature>
<protein>
    <recommendedName>
        <fullName evidence="11">Regulatory protein MsrR</fullName>
    </recommendedName>
</protein>
<evidence type="ECO:0000256" key="8">
    <source>
        <dbReference type="ARBA" id="ARBA00023136"/>
    </source>
</evidence>
<evidence type="ECO:0000313" key="15">
    <source>
        <dbReference type="Proteomes" id="UP000679950"/>
    </source>
</evidence>
<evidence type="ECO:0000256" key="5">
    <source>
        <dbReference type="ARBA" id="ARBA00022968"/>
    </source>
</evidence>
<dbReference type="EMBL" id="BORB01000021">
    <property type="protein sequence ID" value="GIN58255.1"/>
    <property type="molecule type" value="Genomic_DNA"/>
</dbReference>
<dbReference type="Pfam" id="PF03816">
    <property type="entry name" value="LytR_cpsA_psr"/>
    <property type="match status" value="1"/>
</dbReference>
<keyword evidence="6 12" id="KW-1133">Transmembrane helix</keyword>
<evidence type="ECO:0000256" key="12">
    <source>
        <dbReference type="SAM" id="Phobius"/>
    </source>
</evidence>
<reference evidence="14 15" key="1">
    <citation type="submission" date="2021-03" db="EMBL/GenBank/DDBJ databases">
        <title>Antimicrobial resistance genes in bacteria isolated from Japanese honey, and their potential for conferring macrolide and lincosamide resistance in the American foulbrood pathogen Paenibacillus larvae.</title>
        <authorList>
            <person name="Okamoto M."/>
            <person name="Kumagai M."/>
            <person name="Kanamori H."/>
            <person name="Takamatsu D."/>
        </authorList>
    </citation>
    <scope>NUCLEOTIDE SEQUENCE [LARGE SCALE GENOMIC DNA]</scope>
    <source>
        <strain evidence="14 15">J8TS2</strain>
    </source>
</reference>
<accession>A0ABQ4KJW9</accession>
<dbReference type="PANTHER" id="PTHR33392:SF8">
    <property type="entry name" value="REGULATORY PROTEIN MSRR"/>
    <property type="match status" value="1"/>
</dbReference>
<dbReference type="Proteomes" id="UP000679950">
    <property type="component" value="Unassembled WGS sequence"/>
</dbReference>
<dbReference type="NCBIfam" id="TIGR00350">
    <property type="entry name" value="lytR_cpsA_psr"/>
    <property type="match status" value="1"/>
</dbReference>
<comment type="similarity">
    <text evidence="2">Belongs to the LytR/CpsA/Psr (LCP) family.</text>
</comment>
<feature type="domain" description="Cell envelope-related transcriptional attenuator" evidence="13">
    <location>
        <begin position="86"/>
        <end position="229"/>
    </location>
</feature>
<dbReference type="Gene3D" id="3.40.630.190">
    <property type="entry name" value="LCP protein"/>
    <property type="match status" value="1"/>
</dbReference>
<comment type="function">
    <text evidence="10">Involved in SarA attenuation. Affects resistance to oxacillin and teicoplanin, as well as the synthesis of virulence factors.</text>
</comment>
<dbReference type="RefSeq" id="WP_246516856.1">
    <property type="nucleotide sequence ID" value="NZ_BORB01000021.1"/>
</dbReference>
<evidence type="ECO:0000256" key="2">
    <source>
        <dbReference type="ARBA" id="ARBA00006068"/>
    </source>
</evidence>
<comment type="caution">
    <text evidence="14">The sequence shown here is derived from an EMBL/GenBank/DDBJ whole genome shotgun (WGS) entry which is preliminary data.</text>
</comment>
<comment type="subcellular location">
    <subcellularLocation>
        <location evidence="1">Cell membrane</location>
        <topology evidence="1">Single-pass type II membrane protein</topology>
    </subcellularLocation>
</comment>
<evidence type="ECO:0000256" key="4">
    <source>
        <dbReference type="ARBA" id="ARBA00022692"/>
    </source>
</evidence>